<feature type="transmembrane region" description="Helical" evidence="2">
    <location>
        <begin position="94"/>
        <end position="113"/>
    </location>
</feature>
<proteinExistence type="predicted"/>
<evidence type="ECO:0000313" key="4">
    <source>
        <dbReference type="Proteomes" id="UP000076842"/>
    </source>
</evidence>
<dbReference type="AlphaFoldDB" id="A0A165FS63"/>
<evidence type="ECO:0000313" key="3">
    <source>
        <dbReference type="EMBL" id="KZT57137.1"/>
    </source>
</evidence>
<dbReference type="Proteomes" id="UP000076842">
    <property type="component" value="Unassembled WGS sequence"/>
</dbReference>
<keyword evidence="2" id="KW-0472">Membrane</keyword>
<reference evidence="3 4" key="1">
    <citation type="journal article" date="2016" name="Mol. Biol. Evol.">
        <title>Comparative Genomics of Early-Diverging Mushroom-Forming Fungi Provides Insights into the Origins of Lignocellulose Decay Capabilities.</title>
        <authorList>
            <person name="Nagy L.G."/>
            <person name="Riley R."/>
            <person name="Tritt A."/>
            <person name="Adam C."/>
            <person name="Daum C."/>
            <person name="Floudas D."/>
            <person name="Sun H."/>
            <person name="Yadav J.S."/>
            <person name="Pangilinan J."/>
            <person name="Larsson K.H."/>
            <person name="Matsuura K."/>
            <person name="Barry K."/>
            <person name="Labutti K."/>
            <person name="Kuo R."/>
            <person name="Ohm R.A."/>
            <person name="Bhattacharya S.S."/>
            <person name="Shirouzu T."/>
            <person name="Yoshinaga Y."/>
            <person name="Martin F.M."/>
            <person name="Grigoriev I.V."/>
            <person name="Hibbett D.S."/>
        </authorList>
    </citation>
    <scope>NUCLEOTIDE SEQUENCE [LARGE SCALE GENOMIC DNA]</scope>
    <source>
        <strain evidence="3 4">HHB12733</strain>
    </source>
</reference>
<evidence type="ECO:0000256" key="2">
    <source>
        <dbReference type="SAM" id="Phobius"/>
    </source>
</evidence>
<sequence length="140" mass="15209">MYLLSFPPWSMQTADRRPQTADRKVLTTSRVGLALQRYRVASARAGSTRTRALRYSILTVSAQAAGRPGAGKQSGARRRRRSVRPGGDRRSSTAPFSFSFLFLFFSVLFCSLADGVSSLLTSTVTQLAGACRGFGMMDGC</sequence>
<dbReference type="InParanoid" id="A0A165FS63"/>
<evidence type="ECO:0000256" key="1">
    <source>
        <dbReference type="SAM" id="MobiDB-lite"/>
    </source>
</evidence>
<feature type="region of interest" description="Disordered" evidence="1">
    <location>
        <begin position="64"/>
        <end position="91"/>
    </location>
</feature>
<keyword evidence="2" id="KW-0812">Transmembrane</keyword>
<keyword evidence="2" id="KW-1133">Transmembrane helix</keyword>
<organism evidence="3 4">
    <name type="scientific">Calocera cornea HHB12733</name>
    <dbReference type="NCBI Taxonomy" id="1353952"/>
    <lineage>
        <taxon>Eukaryota</taxon>
        <taxon>Fungi</taxon>
        <taxon>Dikarya</taxon>
        <taxon>Basidiomycota</taxon>
        <taxon>Agaricomycotina</taxon>
        <taxon>Dacrymycetes</taxon>
        <taxon>Dacrymycetales</taxon>
        <taxon>Dacrymycetaceae</taxon>
        <taxon>Calocera</taxon>
    </lineage>
</organism>
<gene>
    <name evidence="3" type="ORF">CALCODRAFT_289844</name>
</gene>
<dbReference type="EMBL" id="KV423967">
    <property type="protein sequence ID" value="KZT57137.1"/>
    <property type="molecule type" value="Genomic_DNA"/>
</dbReference>
<name>A0A165FS63_9BASI</name>
<protein>
    <submittedName>
        <fullName evidence="3">Uncharacterized protein</fullName>
    </submittedName>
</protein>
<accession>A0A165FS63</accession>
<keyword evidence="4" id="KW-1185">Reference proteome</keyword>